<accession>A0ABR2UME8</accession>
<evidence type="ECO:0000313" key="1">
    <source>
        <dbReference type="EMBL" id="KAK9415590.1"/>
    </source>
</evidence>
<gene>
    <name evidence="1" type="ORF">SUNI508_10249</name>
</gene>
<organism evidence="1 2">
    <name type="scientific">Seiridium unicorne</name>
    <dbReference type="NCBI Taxonomy" id="138068"/>
    <lineage>
        <taxon>Eukaryota</taxon>
        <taxon>Fungi</taxon>
        <taxon>Dikarya</taxon>
        <taxon>Ascomycota</taxon>
        <taxon>Pezizomycotina</taxon>
        <taxon>Sordariomycetes</taxon>
        <taxon>Xylariomycetidae</taxon>
        <taxon>Amphisphaeriales</taxon>
        <taxon>Sporocadaceae</taxon>
        <taxon>Seiridium</taxon>
    </lineage>
</organism>
<reference evidence="1 2" key="1">
    <citation type="journal article" date="2024" name="J. Plant Pathol.">
        <title>Sequence and assembly of the genome of Seiridium unicorne, isolate CBS 538.82, causal agent of cypress canker disease.</title>
        <authorList>
            <person name="Scali E."/>
            <person name="Rocca G.D."/>
            <person name="Danti R."/>
            <person name="Garbelotto M."/>
            <person name="Barberini S."/>
            <person name="Baroncelli R."/>
            <person name="Emiliani G."/>
        </authorList>
    </citation>
    <scope>NUCLEOTIDE SEQUENCE [LARGE SCALE GENOMIC DNA]</scope>
    <source>
        <strain evidence="1 2">BM-138-508</strain>
    </source>
</reference>
<protein>
    <submittedName>
        <fullName evidence="1">Calcofluor white hypersensitive protein</fullName>
    </submittedName>
</protein>
<dbReference type="Proteomes" id="UP001408356">
    <property type="component" value="Unassembled WGS sequence"/>
</dbReference>
<sequence length="132" mass="13877">MSRSRAPLFLGLTAAGGVGYYLYSAGGSPKVAQKQAEADAHKLSAKVKGELPGRGKEAEKRTEQYGAEAGAKFDSAVSKSQAEIAKAKAEAEAYAKDVKASTLKKVDEFDRKVETEAAKAKSGISSWFGSSK</sequence>
<dbReference type="EMBL" id="JARVKF010000414">
    <property type="protein sequence ID" value="KAK9415590.1"/>
    <property type="molecule type" value="Genomic_DNA"/>
</dbReference>
<keyword evidence="2" id="KW-1185">Reference proteome</keyword>
<evidence type="ECO:0000313" key="2">
    <source>
        <dbReference type="Proteomes" id="UP001408356"/>
    </source>
</evidence>
<name>A0ABR2UME8_9PEZI</name>
<comment type="caution">
    <text evidence="1">The sequence shown here is derived from an EMBL/GenBank/DDBJ whole genome shotgun (WGS) entry which is preliminary data.</text>
</comment>
<proteinExistence type="predicted"/>